<dbReference type="CDD" id="cd04868">
    <property type="entry name" value="ACT_AK-like"/>
    <property type="match status" value="1"/>
</dbReference>
<protein>
    <submittedName>
        <fullName evidence="3">Uncharacterized protein</fullName>
    </submittedName>
</protein>
<dbReference type="EMBL" id="AP012204">
    <property type="protein sequence ID" value="BAK34735.1"/>
    <property type="molecule type" value="Genomic_DNA"/>
</dbReference>
<gene>
    <name evidence="3" type="ordered locus">MLP_17210</name>
</gene>
<dbReference type="OrthoDB" id="5615858at2"/>
<evidence type="ECO:0000259" key="2">
    <source>
        <dbReference type="Pfam" id="PF21631"/>
    </source>
</evidence>
<feature type="domain" description="CASTOR ACT" evidence="1">
    <location>
        <begin position="70"/>
        <end position="124"/>
    </location>
</feature>
<dbReference type="PANTHER" id="PTHR31131">
    <property type="entry name" value="CHROMOSOME 1, WHOLE GENOME SHOTGUN SEQUENCE"/>
    <property type="match status" value="1"/>
</dbReference>
<name>F5XS54_MICPN</name>
<dbReference type="HOGENOM" id="CLU_130568_0_0_11"/>
<dbReference type="PANTHER" id="PTHR31131:SF6">
    <property type="entry name" value="CASTOR ACT DOMAIN-CONTAINING PROTEIN"/>
    <property type="match status" value="1"/>
</dbReference>
<dbReference type="InterPro" id="IPR045865">
    <property type="entry name" value="ACT-like_dom_sf"/>
</dbReference>
<sequence length="138" mass="14772">MSASPVSWQLTRHAIEVGMAQLPAHDSVPRWALDDDHETPFWSVTRTEDELSIVCAYEALPGTVTAVGPFAAFSIDGPLDHSLIGVLAGLTAPLAEAGISILAQSTFDTDWILVPVAQAGYAIEVWDNAGHTVEMEED</sequence>
<proteinExistence type="predicted"/>
<evidence type="ECO:0000313" key="3">
    <source>
        <dbReference type="EMBL" id="BAK34735.1"/>
    </source>
</evidence>
<dbReference type="SUPFAM" id="SSF55021">
    <property type="entry name" value="ACT-like"/>
    <property type="match status" value="2"/>
</dbReference>
<organism evidence="3 4">
    <name type="scientific">Microlunatus phosphovorus (strain ATCC 700054 / DSM 10555 / JCM 9379 / NBRC 101784 / NCIMB 13414 / VKM Ac-1990 / NM-1)</name>
    <dbReference type="NCBI Taxonomy" id="1032480"/>
    <lineage>
        <taxon>Bacteria</taxon>
        <taxon>Bacillati</taxon>
        <taxon>Actinomycetota</taxon>
        <taxon>Actinomycetes</taxon>
        <taxon>Propionibacteriales</taxon>
        <taxon>Propionibacteriaceae</taxon>
        <taxon>Microlunatus</taxon>
    </lineage>
</organism>
<evidence type="ECO:0000259" key="1">
    <source>
        <dbReference type="Pfam" id="PF13840"/>
    </source>
</evidence>
<dbReference type="STRING" id="1032480.MLP_17210"/>
<dbReference type="eggNOG" id="COG3603">
    <property type="taxonomic scope" value="Bacteria"/>
</dbReference>
<dbReference type="RefSeq" id="WP_013862618.1">
    <property type="nucleotide sequence ID" value="NC_015635.1"/>
</dbReference>
<reference evidence="3 4" key="1">
    <citation type="submission" date="2011-05" db="EMBL/GenBank/DDBJ databases">
        <title>Whole genome sequence of Microlunatus phosphovorus NM-1.</title>
        <authorList>
            <person name="Hosoyama A."/>
            <person name="Sasaki K."/>
            <person name="Harada T."/>
            <person name="Igarashi R."/>
            <person name="Kawakoshi A."/>
            <person name="Sasagawa M."/>
            <person name="Fukada J."/>
            <person name="Nakamura S."/>
            <person name="Katano Y."/>
            <person name="Hanada S."/>
            <person name="Kamagata Y."/>
            <person name="Nakamura N."/>
            <person name="Yamazaki S."/>
            <person name="Fujita N."/>
        </authorList>
    </citation>
    <scope>NUCLEOTIDE SEQUENCE [LARGE SCALE GENOMIC DNA]</scope>
    <source>
        <strain evidence="4">ATCC 700054 / DSM 10555 / JCM 9379 / NBRC 101784 / NCIMB 13414 / VKM Ac-1990 / NM-1</strain>
    </source>
</reference>
<accession>F5XS54</accession>
<dbReference type="InterPro" id="IPR027795">
    <property type="entry name" value="CASTOR_ACT_dom"/>
</dbReference>
<keyword evidence="4" id="KW-1185">Reference proteome</keyword>
<dbReference type="InterPro" id="IPR051719">
    <property type="entry name" value="CASTOR_mTORC1"/>
</dbReference>
<dbReference type="Pfam" id="PF13840">
    <property type="entry name" value="ACT_7"/>
    <property type="match status" value="1"/>
</dbReference>
<dbReference type="Pfam" id="PF21631">
    <property type="entry name" value="A9CJY8-like_N"/>
    <property type="match status" value="1"/>
</dbReference>
<dbReference type="AlphaFoldDB" id="F5XS54"/>
<dbReference type="KEGG" id="mph:MLP_17210"/>
<evidence type="ECO:0000313" key="4">
    <source>
        <dbReference type="Proteomes" id="UP000007947"/>
    </source>
</evidence>
<feature type="domain" description="A9CJY8-like N-terminal" evidence="2">
    <location>
        <begin position="18"/>
        <end position="62"/>
    </location>
</feature>
<dbReference type="Gene3D" id="3.30.2130.10">
    <property type="entry name" value="VC0802-like"/>
    <property type="match status" value="1"/>
</dbReference>
<dbReference type="InterPro" id="IPR049447">
    <property type="entry name" value="A9CJY8-like_N"/>
</dbReference>
<dbReference type="Proteomes" id="UP000007947">
    <property type="component" value="Chromosome"/>
</dbReference>